<dbReference type="PANTHER" id="PTHR38011">
    <property type="entry name" value="DIHYDROFOLATE REDUCTASE FAMILY PROTEIN (AFU_ORTHOLOGUE AFUA_8G06820)"/>
    <property type="match status" value="1"/>
</dbReference>
<reference evidence="2 3" key="1">
    <citation type="submission" date="2020-08" db="EMBL/GenBank/DDBJ databases">
        <title>Genomic Encyclopedia of Type Strains, Phase III (KMG-III): the genomes of soil and plant-associated and newly described type strains.</title>
        <authorList>
            <person name="Whitman W."/>
        </authorList>
    </citation>
    <scope>NUCLEOTIDE SEQUENCE [LARGE SCALE GENOMIC DNA]</scope>
    <source>
        <strain evidence="2 3">CECT 3287</strain>
    </source>
</reference>
<proteinExistence type="predicted"/>
<gene>
    <name evidence="2" type="ORF">FHR83_008100</name>
</gene>
<keyword evidence="3" id="KW-1185">Reference proteome</keyword>
<comment type="caution">
    <text evidence="2">The sequence shown here is derived from an EMBL/GenBank/DDBJ whole genome shotgun (WGS) entry which is preliminary data.</text>
</comment>
<protein>
    <submittedName>
        <fullName evidence="2">Dihydrofolate reductase</fullName>
    </submittedName>
</protein>
<dbReference type="PANTHER" id="PTHR38011:SF11">
    <property type="entry name" value="2,5-DIAMINO-6-RIBOSYLAMINO-4(3H)-PYRIMIDINONE 5'-PHOSPHATE REDUCTASE"/>
    <property type="match status" value="1"/>
</dbReference>
<dbReference type="Gene3D" id="3.40.430.10">
    <property type="entry name" value="Dihydrofolate Reductase, subunit A"/>
    <property type="match status" value="1"/>
</dbReference>
<dbReference type="InterPro" id="IPR002734">
    <property type="entry name" value="RibDG_C"/>
</dbReference>
<dbReference type="RefSeq" id="WP_183226434.1">
    <property type="nucleotide sequence ID" value="NZ_BMPW01000010.1"/>
</dbReference>
<dbReference type="Pfam" id="PF01872">
    <property type="entry name" value="RibD_C"/>
    <property type="match status" value="1"/>
</dbReference>
<sequence>MSASAGQISLRLAMSLDGYIADDDGGYEWIVPVPSPTLDTEHQLPFDDFLADVDIVVMGRHCFDQKQHRDYVALGKKVIVATSAPKLIATPEEGVDFVGRDVVEVVKAYRGQGQHCFIFGGGVLVQSFLAANAVDMLTVGIVPVLLGSGRPLFLGGYPPLDLSLVNYAVQDGKARLIYRRR</sequence>
<feature type="domain" description="Bacterial bifunctional deaminase-reductase C-terminal" evidence="1">
    <location>
        <begin position="9"/>
        <end position="163"/>
    </location>
</feature>
<evidence type="ECO:0000259" key="1">
    <source>
        <dbReference type="Pfam" id="PF01872"/>
    </source>
</evidence>
<organism evidence="2 3">
    <name type="scientific">Actinoplanes campanulatus</name>
    <dbReference type="NCBI Taxonomy" id="113559"/>
    <lineage>
        <taxon>Bacteria</taxon>
        <taxon>Bacillati</taxon>
        <taxon>Actinomycetota</taxon>
        <taxon>Actinomycetes</taxon>
        <taxon>Micromonosporales</taxon>
        <taxon>Micromonosporaceae</taxon>
        <taxon>Actinoplanes</taxon>
    </lineage>
</organism>
<dbReference type="EMBL" id="JACHXF010000025">
    <property type="protein sequence ID" value="MBB3100378.1"/>
    <property type="molecule type" value="Genomic_DNA"/>
</dbReference>
<dbReference type="SUPFAM" id="SSF53597">
    <property type="entry name" value="Dihydrofolate reductase-like"/>
    <property type="match status" value="1"/>
</dbReference>
<evidence type="ECO:0000313" key="3">
    <source>
        <dbReference type="Proteomes" id="UP000590749"/>
    </source>
</evidence>
<accession>A0A7W5AQ87</accession>
<evidence type="ECO:0000313" key="2">
    <source>
        <dbReference type="EMBL" id="MBB3100378.1"/>
    </source>
</evidence>
<dbReference type="InterPro" id="IPR050765">
    <property type="entry name" value="Riboflavin_Biosynth_HTPR"/>
</dbReference>
<dbReference type="GO" id="GO:0008703">
    <property type="term" value="F:5-amino-6-(5-phosphoribosylamino)uracil reductase activity"/>
    <property type="evidence" value="ECO:0007669"/>
    <property type="project" value="InterPro"/>
</dbReference>
<dbReference type="GO" id="GO:0009231">
    <property type="term" value="P:riboflavin biosynthetic process"/>
    <property type="evidence" value="ECO:0007669"/>
    <property type="project" value="InterPro"/>
</dbReference>
<dbReference type="Proteomes" id="UP000590749">
    <property type="component" value="Unassembled WGS sequence"/>
</dbReference>
<dbReference type="AlphaFoldDB" id="A0A7W5AQ87"/>
<name>A0A7W5AQ87_9ACTN</name>
<dbReference type="InterPro" id="IPR024072">
    <property type="entry name" value="DHFR-like_dom_sf"/>
</dbReference>